<dbReference type="AlphaFoldDB" id="A0A892IE27"/>
<evidence type="ECO:0000313" key="11">
    <source>
        <dbReference type="Proteomes" id="UP000625568"/>
    </source>
</evidence>
<evidence type="ECO:0000256" key="8">
    <source>
        <dbReference type="SAM" id="Phobius"/>
    </source>
</evidence>
<feature type="transmembrane region" description="Helical" evidence="8">
    <location>
        <begin position="306"/>
        <end position="328"/>
    </location>
</feature>
<dbReference type="InterPro" id="IPR036259">
    <property type="entry name" value="MFS_trans_sf"/>
</dbReference>
<dbReference type="CDD" id="cd17321">
    <property type="entry name" value="MFS_MMR_MDR_like"/>
    <property type="match status" value="1"/>
</dbReference>
<evidence type="ECO:0000256" key="2">
    <source>
        <dbReference type="ARBA" id="ARBA00008537"/>
    </source>
</evidence>
<keyword evidence="6 8" id="KW-1133">Transmembrane helix</keyword>
<sequence>MSAAMPIFHRIPNAFSRRHGILMICCISLFLVSLDNSIVNVALPAMSEDIGARITDLQWIVDAYTLVLASLLILGGSLGDRFGRKPVFMCGVTLFGLGSLLCSFAPSPSLLVAARIFQAVGGAMLNPVAMSIIANTFTDERERAMAIGVWGAVNGLGTAAGPLLGGLLVSMLGWRSVFWINVPIALVGVVLTFLFVPNSKALKPRRFDIPGQLSMLVFLASAIGAIIEGPRIGWLSPHVLLIAVLAIAALAVLLVWEARTTEPLIDLKYFRDPAFSAAIASCVVAFTSIGGFMFLNTLYLQNTRGLPPLAAGTATLPVALMTIVFSTVSGKLVASTGPRTPLAASGLSFALAAIMLYLLPEQASLAYMMLIYAIFGIGSGLVNAPITNTAVSGLPPGQAGVAAGIASTGRQAGTSLGVAIAGSIIACHAHDGGTAVGSSTDASRPMWLLIVAFGLLIGALSMLIDRQSRCETSIENVQTKGD</sequence>
<keyword evidence="7 8" id="KW-0472">Membrane</keyword>
<dbReference type="InterPro" id="IPR020846">
    <property type="entry name" value="MFS_dom"/>
</dbReference>
<keyword evidence="3" id="KW-0813">Transport</keyword>
<dbReference type="PANTHER" id="PTHR42718">
    <property type="entry name" value="MAJOR FACILITATOR SUPERFAMILY MULTIDRUG TRANSPORTER MFSC"/>
    <property type="match status" value="1"/>
</dbReference>
<feature type="transmembrane region" description="Helical" evidence="8">
    <location>
        <begin position="277"/>
        <end position="300"/>
    </location>
</feature>
<keyword evidence="11" id="KW-1185">Reference proteome</keyword>
<dbReference type="Proteomes" id="UP000625568">
    <property type="component" value="Chromosome 3"/>
</dbReference>
<evidence type="ECO:0000256" key="4">
    <source>
        <dbReference type="ARBA" id="ARBA00022475"/>
    </source>
</evidence>
<comment type="subcellular location">
    <subcellularLocation>
        <location evidence="1">Cell membrane</location>
        <topology evidence="1">Multi-pass membrane protein</topology>
    </subcellularLocation>
</comment>
<keyword evidence="5 8" id="KW-0812">Transmembrane</keyword>
<feature type="transmembrane region" description="Helical" evidence="8">
    <location>
        <begin position="112"/>
        <end position="134"/>
    </location>
</feature>
<evidence type="ECO:0000259" key="9">
    <source>
        <dbReference type="PROSITE" id="PS50850"/>
    </source>
</evidence>
<feature type="transmembrane region" description="Helical" evidence="8">
    <location>
        <begin position="365"/>
        <end position="384"/>
    </location>
</feature>
<evidence type="ECO:0000256" key="1">
    <source>
        <dbReference type="ARBA" id="ARBA00004651"/>
    </source>
</evidence>
<organism evidence="10 11">
    <name type="scientific">Burkholderia dolosa</name>
    <dbReference type="NCBI Taxonomy" id="152500"/>
    <lineage>
        <taxon>Bacteria</taxon>
        <taxon>Pseudomonadati</taxon>
        <taxon>Pseudomonadota</taxon>
        <taxon>Betaproteobacteria</taxon>
        <taxon>Burkholderiales</taxon>
        <taxon>Burkholderiaceae</taxon>
        <taxon>Burkholderia</taxon>
        <taxon>Burkholderia cepacia complex</taxon>
    </lineage>
</organism>
<gene>
    <name evidence="10" type="ORF">I6K02_25970</name>
</gene>
<dbReference type="Pfam" id="PF07690">
    <property type="entry name" value="MFS_1"/>
    <property type="match status" value="1"/>
</dbReference>
<evidence type="ECO:0000313" key="10">
    <source>
        <dbReference type="EMBL" id="QRO81216.1"/>
    </source>
</evidence>
<evidence type="ECO:0000256" key="6">
    <source>
        <dbReference type="ARBA" id="ARBA00022989"/>
    </source>
</evidence>
<feature type="domain" description="Major facilitator superfamily (MFS) profile" evidence="9">
    <location>
        <begin position="21"/>
        <end position="469"/>
    </location>
</feature>
<dbReference type="NCBIfam" id="TIGR00711">
    <property type="entry name" value="efflux_EmrB"/>
    <property type="match status" value="1"/>
</dbReference>
<protein>
    <submittedName>
        <fullName evidence="10">MFS transporter</fullName>
    </submittedName>
</protein>
<proteinExistence type="inferred from homology"/>
<feature type="transmembrane region" description="Helical" evidence="8">
    <location>
        <begin position="446"/>
        <end position="464"/>
    </location>
</feature>
<evidence type="ECO:0000256" key="5">
    <source>
        <dbReference type="ARBA" id="ARBA00022692"/>
    </source>
</evidence>
<name>A0A892IE27_9BURK</name>
<dbReference type="EMBL" id="CP069484">
    <property type="protein sequence ID" value="QRO81216.1"/>
    <property type="molecule type" value="Genomic_DNA"/>
</dbReference>
<evidence type="ECO:0000256" key="3">
    <source>
        <dbReference type="ARBA" id="ARBA00022448"/>
    </source>
</evidence>
<feature type="transmembrane region" description="Helical" evidence="8">
    <location>
        <begin position="21"/>
        <end position="45"/>
    </location>
</feature>
<feature type="transmembrane region" description="Helical" evidence="8">
    <location>
        <begin position="57"/>
        <end position="75"/>
    </location>
</feature>
<dbReference type="GO" id="GO:0022857">
    <property type="term" value="F:transmembrane transporter activity"/>
    <property type="evidence" value="ECO:0007669"/>
    <property type="project" value="InterPro"/>
</dbReference>
<feature type="transmembrane region" description="Helical" evidence="8">
    <location>
        <begin position="340"/>
        <end position="359"/>
    </location>
</feature>
<feature type="transmembrane region" description="Helical" evidence="8">
    <location>
        <begin position="146"/>
        <end position="172"/>
    </location>
</feature>
<keyword evidence="4" id="KW-1003">Cell membrane</keyword>
<dbReference type="Gene3D" id="1.20.1250.20">
    <property type="entry name" value="MFS general substrate transporter like domains"/>
    <property type="match status" value="1"/>
</dbReference>
<dbReference type="InterPro" id="IPR004638">
    <property type="entry name" value="EmrB-like"/>
</dbReference>
<dbReference type="RefSeq" id="WP_105773913.1">
    <property type="nucleotide sequence ID" value="NZ_CABVPR010000059.1"/>
</dbReference>
<dbReference type="GO" id="GO:0005886">
    <property type="term" value="C:plasma membrane"/>
    <property type="evidence" value="ECO:0007669"/>
    <property type="project" value="UniProtKB-SubCell"/>
</dbReference>
<evidence type="ECO:0000256" key="7">
    <source>
        <dbReference type="ARBA" id="ARBA00023136"/>
    </source>
</evidence>
<dbReference type="PANTHER" id="PTHR42718:SF9">
    <property type="entry name" value="MAJOR FACILITATOR SUPERFAMILY MULTIDRUG TRANSPORTER MFSC"/>
    <property type="match status" value="1"/>
</dbReference>
<dbReference type="GeneID" id="93130693"/>
<dbReference type="Gene3D" id="1.20.1720.10">
    <property type="entry name" value="Multidrug resistance protein D"/>
    <property type="match status" value="1"/>
</dbReference>
<dbReference type="PROSITE" id="PS50850">
    <property type="entry name" value="MFS"/>
    <property type="match status" value="1"/>
</dbReference>
<feature type="transmembrane region" description="Helical" evidence="8">
    <location>
        <begin position="178"/>
        <end position="197"/>
    </location>
</feature>
<accession>A0A892IE27</accession>
<dbReference type="PRINTS" id="PR01036">
    <property type="entry name" value="TCRTETB"/>
</dbReference>
<comment type="similarity">
    <text evidence="2">Belongs to the major facilitator superfamily. EmrB family.</text>
</comment>
<dbReference type="InterPro" id="IPR011701">
    <property type="entry name" value="MFS"/>
</dbReference>
<feature type="transmembrane region" description="Helical" evidence="8">
    <location>
        <begin position="87"/>
        <end position="106"/>
    </location>
</feature>
<dbReference type="SUPFAM" id="SSF103473">
    <property type="entry name" value="MFS general substrate transporter"/>
    <property type="match status" value="1"/>
</dbReference>
<feature type="transmembrane region" description="Helical" evidence="8">
    <location>
        <begin position="239"/>
        <end position="256"/>
    </location>
</feature>
<reference evidence="10 11" key="1">
    <citation type="submission" date="2021-02" db="EMBL/GenBank/DDBJ databases">
        <title>FDA dAtabase for Regulatory Grade micrObial Sequences (FDA-ARGOS): Supporting development and validation of Infectious Disease Dx tests.</title>
        <authorList>
            <person name="Minogue T."/>
            <person name="Wolcott M."/>
            <person name="Wasieloski L."/>
            <person name="Aguilar W."/>
            <person name="Moore D."/>
            <person name="Jaissle J."/>
            <person name="Tallon L."/>
            <person name="Sadzewicz L."/>
            <person name="Zhao X."/>
            <person name="Boylan J."/>
            <person name="Ott S."/>
            <person name="Bowen H."/>
            <person name="Vavikolanu K."/>
            <person name="Mehta A."/>
            <person name="Aluvathingal J."/>
            <person name="Nadendla S."/>
            <person name="Yan Y."/>
            <person name="Sichtig H."/>
        </authorList>
    </citation>
    <scope>NUCLEOTIDE SEQUENCE [LARGE SCALE GENOMIC DNA]</scope>
    <source>
        <strain evidence="10 11">FDAARGOS_1272</strain>
    </source>
</reference>